<dbReference type="AlphaFoldDB" id="A0A7W8LES6"/>
<proteinExistence type="predicted"/>
<sequence length="326" mass="35113">MKRFDIFNGDADGICALHQLRLAEPADTILITGAKREVTLLHRANAQPGDSVTVLDISLDANRDPLLALLALGVKIDYFDHHFSGPIPANALLTTHIDTSPDTCTALLVDRHLQGRYRRWAVVAAYGDNLHPAAHRAATACAMNSSDERKLRELGEAINYNAYGDSVADLAVDPVDMYRAIQPYSDPLAFIASSSVLPELQTRRTEDLELALGLVEVRRLANATLHILPDAAWARRVRGDFANLVARRDPARAHAVLTAGADGRYTGSVRAPLDCPRGADVLCRKFGGNGRVAAAGIDGLDRARLDEFAAAFSIAFCGESRGAGGR</sequence>
<protein>
    <recommendedName>
        <fullName evidence="3">Acetyltransferase</fullName>
    </recommendedName>
</protein>
<reference evidence="1 2" key="1">
    <citation type="submission" date="2020-08" db="EMBL/GenBank/DDBJ databases">
        <title>Genomic Encyclopedia of Type Strains, Phase IV (KMG-V): Genome sequencing to study the core and pangenomes of soil and plant-associated prokaryotes.</title>
        <authorList>
            <person name="Whitman W."/>
        </authorList>
    </citation>
    <scope>NUCLEOTIDE SEQUENCE [LARGE SCALE GENOMIC DNA]</scope>
    <source>
        <strain evidence="1 2">JPY162</strain>
    </source>
</reference>
<organism evidence="1 2">
    <name type="scientific">Paraburkholderia youngii</name>
    <dbReference type="NCBI Taxonomy" id="2782701"/>
    <lineage>
        <taxon>Bacteria</taxon>
        <taxon>Pseudomonadati</taxon>
        <taxon>Pseudomonadota</taxon>
        <taxon>Betaproteobacteria</taxon>
        <taxon>Burkholderiales</taxon>
        <taxon>Burkholderiaceae</taxon>
        <taxon>Paraburkholderia</taxon>
    </lineage>
</organism>
<dbReference type="EMBL" id="JACHDE010000039">
    <property type="protein sequence ID" value="MBB5405666.1"/>
    <property type="molecule type" value="Genomic_DNA"/>
</dbReference>
<dbReference type="InterPro" id="IPR038763">
    <property type="entry name" value="DHH_sf"/>
</dbReference>
<comment type="caution">
    <text evidence="1">The sequence shown here is derived from an EMBL/GenBank/DDBJ whole genome shotgun (WGS) entry which is preliminary data.</text>
</comment>
<evidence type="ECO:0000313" key="2">
    <source>
        <dbReference type="Proteomes" id="UP000592820"/>
    </source>
</evidence>
<dbReference type="RefSeq" id="WP_184228928.1">
    <property type="nucleotide sequence ID" value="NZ_JACHDE010000039.1"/>
</dbReference>
<gene>
    <name evidence="1" type="ORF">HDG41_007762</name>
</gene>
<accession>A0A7W8LES6</accession>
<evidence type="ECO:0008006" key="3">
    <source>
        <dbReference type="Google" id="ProtNLM"/>
    </source>
</evidence>
<dbReference type="Proteomes" id="UP000592820">
    <property type="component" value="Unassembled WGS sequence"/>
</dbReference>
<dbReference type="SUPFAM" id="SSF64182">
    <property type="entry name" value="DHH phosphoesterases"/>
    <property type="match status" value="1"/>
</dbReference>
<name>A0A7W8LES6_9BURK</name>
<evidence type="ECO:0000313" key="1">
    <source>
        <dbReference type="EMBL" id="MBB5405666.1"/>
    </source>
</evidence>